<evidence type="ECO:0008006" key="3">
    <source>
        <dbReference type="Google" id="ProtNLM"/>
    </source>
</evidence>
<dbReference type="SUPFAM" id="SSF63825">
    <property type="entry name" value="YWTD domain"/>
    <property type="match status" value="1"/>
</dbReference>
<dbReference type="AlphaFoldDB" id="A0A1W0XA18"/>
<name>A0A1W0XA18_HYPEX</name>
<dbReference type="EMBL" id="MTYJ01000008">
    <property type="protein sequence ID" value="OQV24162.1"/>
    <property type="molecule type" value="Genomic_DNA"/>
</dbReference>
<protein>
    <recommendedName>
        <fullName evidence="3">DUF4218 domain-containing protein</fullName>
    </recommendedName>
</protein>
<dbReference type="PANTHER" id="PTHR46579:SF1">
    <property type="entry name" value="F5_8 TYPE C DOMAIN-CONTAINING PROTEIN"/>
    <property type="match status" value="1"/>
</dbReference>
<dbReference type="OrthoDB" id="3263820at2759"/>
<comment type="caution">
    <text evidence="1">The sequence shown here is derived from an EMBL/GenBank/DDBJ whole genome shotgun (WGS) entry which is preliminary data.</text>
</comment>
<reference evidence="2" key="1">
    <citation type="submission" date="2017-01" db="EMBL/GenBank/DDBJ databases">
        <title>Comparative genomics of anhydrobiosis in the tardigrade Hypsibius dujardini.</title>
        <authorList>
            <person name="Yoshida Y."/>
            <person name="Koutsovoulos G."/>
            <person name="Laetsch D."/>
            <person name="Stevens L."/>
            <person name="Kumar S."/>
            <person name="Horikawa D."/>
            <person name="Ishino K."/>
            <person name="Komine S."/>
            <person name="Tomita M."/>
            <person name="Blaxter M."/>
            <person name="Arakawa K."/>
        </authorList>
    </citation>
    <scope>NUCLEOTIDE SEQUENCE [LARGE SCALE GENOMIC DNA]</scope>
    <source>
        <strain evidence="2">Z151</strain>
    </source>
</reference>
<sequence length="902" mass="102273">MNLTEVKKTMPQFRTTYVKNRIPCHLYHYSTTIMIKEFHLLYQSQITIMQFVALFLNAADRGRITHQTKNDLLRCVGLLFSDKSKFPRSMYTVKDGLEKRGLLDGFLVHFLCTACGTYIDKDTKTTDNFICPAESCSARFTRCELEPRSFITIPMAPAIQRALESGKLRSSLQTQPVAYDGISKCARDGAAYKRLLETGEDFVDINLFSDSALTSKSSMASVWSVLFSINNADGNCSPRIHTIYNKSIDRQKTWKEPQYWKQGLATPLINELKLLREHGLEVVRNGARCKVKVYVLTYNADCPERWNMLNFSSYMARFGCAHCETPGKRVQLNPGKNRKDLQCYPFDLDNPTNNVIGLRDLARTRALGQLALEKCPPGIGADLTDDDKELLCGVKGTSILSQLGPFEETRQTPPDPMHLLGEGIGKALVGFLVKGPQWKLKRSQLKLVNAYLASIQPTDAIPRLPRELSSYKQWTAGEFIAFIQFYCLPCLHGVVPTSVFLVIAKFCVVVQCLLSPAITEADLLECAVAMHDFSIEFQLAFGERFMTYNIHQYAVHLPDYIVQLGPPRYWWAFPFEAKIGNFRRYQQNTHEQNKELAGKIQLSSASSRLRELLINPQTSETLKKVSRTICFNEPSHTRCAEINGQQTYFCGAAHKLKQFAKPNTDEHRWLVMMIEMRNGAPLEMQSVELFDRVRTAGGIALETLHYTRKESRVNVAFKHRNGKIYLSKKFVLVSGTDRTAALVWAVPMDIREWGYFGFDDQEVLKKNTGGFLVLAQSSYIWKLSLSDGGELSQLQYFIRLRDPMWAVAVDCRYRYLYWSNHASGLTRSLYDGSRVTSVAPRVEEFRVLAVDFVTGNIWSIQASDILVGKLSDLTAEQKTIIMDERISTGSALAVHPVCGFIY</sequence>
<keyword evidence="2" id="KW-1185">Reference proteome</keyword>
<gene>
    <name evidence="1" type="ORF">BV898_02112</name>
</gene>
<evidence type="ECO:0000313" key="1">
    <source>
        <dbReference type="EMBL" id="OQV24162.1"/>
    </source>
</evidence>
<accession>A0A1W0XA18</accession>
<organism evidence="1 2">
    <name type="scientific">Hypsibius exemplaris</name>
    <name type="common">Freshwater tardigrade</name>
    <dbReference type="NCBI Taxonomy" id="2072580"/>
    <lineage>
        <taxon>Eukaryota</taxon>
        <taxon>Metazoa</taxon>
        <taxon>Ecdysozoa</taxon>
        <taxon>Tardigrada</taxon>
        <taxon>Eutardigrada</taxon>
        <taxon>Parachela</taxon>
        <taxon>Hypsibioidea</taxon>
        <taxon>Hypsibiidae</taxon>
        <taxon>Hypsibius</taxon>
    </lineage>
</organism>
<evidence type="ECO:0000313" key="2">
    <source>
        <dbReference type="Proteomes" id="UP000192578"/>
    </source>
</evidence>
<dbReference type="Gene3D" id="2.120.10.30">
    <property type="entry name" value="TolB, C-terminal domain"/>
    <property type="match status" value="1"/>
</dbReference>
<dbReference type="Proteomes" id="UP000192578">
    <property type="component" value="Unassembled WGS sequence"/>
</dbReference>
<proteinExistence type="predicted"/>
<dbReference type="PANTHER" id="PTHR46579">
    <property type="entry name" value="F5/8 TYPE C DOMAIN-CONTAINING PROTEIN-RELATED"/>
    <property type="match status" value="1"/>
</dbReference>
<dbReference type="InterPro" id="IPR011042">
    <property type="entry name" value="6-blade_b-propeller_TolB-like"/>
</dbReference>